<sequence length="85" mass="9150">MNGLKAIMNYCEKQARPVSKTSTETTMVTAVTRSGSSSSVSTGRDALTREVLHLKEAMAGINLASRAAAGRNRDEMLDSFAKEEL</sequence>
<proteinExistence type="predicted"/>
<evidence type="ECO:0000313" key="3">
    <source>
        <dbReference type="Proteomes" id="UP000270094"/>
    </source>
</evidence>
<reference evidence="2 3" key="1">
    <citation type="submission" date="2018-11" db="EMBL/GenBank/DDBJ databases">
        <authorList>
            <consortium name="Pathogen Informatics"/>
        </authorList>
    </citation>
    <scope>NUCLEOTIDE SEQUENCE [LARGE SCALE GENOMIC DNA]</scope>
</reference>
<dbReference type="EMBL" id="UYYB01126395">
    <property type="protein sequence ID" value="VDM83940.1"/>
    <property type="molecule type" value="Genomic_DNA"/>
</dbReference>
<name>A0A3P7JEC7_STRVU</name>
<feature type="region of interest" description="Disordered" evidence="1">
    <location>
        <begin position="19"/>
        <end position="44"/>
    </location>
</feature>
<protein>
    <submittedName>
        <fullName evidence="2">Uncharacterized protein</fullName>
    </submittedName>
</protein>
<accession>A0A3P7JEC7</accession>
<evidence type="ECO:0000313" key="2">
    <source>
        <dbReference type="EMBL" id="VDM83940.1"/>
    </source>
</evidence>
<gene>
    <name evidence="2" type="ORF">SVUK_LOCUS18938</name>
</gene>
<organism evidence="2 3">
    <name type="scientific">Strongylus vulgaris</name>
    <name type="common">Blood worm</name>
    <dbReference type="NCBI Taxonomy" id="40348"/>
    <lineage>
        <taxon>Eukaryota</taxon>
        <taxon>Metazoa</taxon>
        <taxon>Ecdysozoa</taxon>
        <taxon>Nematoda</taxon>
        <taxon>Chromadorea</taxon>
        <taxon>Rhabditida</taxon>
        <taxon>Rhabditina</taxon>
        <taxon>Rhabditomorpha</taxon>
        <taxon>Strongyloidea</taxon>
        <taxon>Strongylidae</taxon>
        <taxon>Strongylus</taxon>
    </lineage>
</organism>
<dbReference type="AlphaFoldDB" id="A0A3P7JEC7"/>
<evidence type="ECO:0000256" key="1">
    <source>
        <dbReference type="SAM" id="MobiDB-lite"/>
    </source>
</evidence>
<dbReference type="Proteomes" id="UP000270094">
    <property type="component" value="Unassembled WGS sequence"/>
</dbReference>
<keyword evidence="3" id="KW-1185">Reference proteome</keyword>